<protein>
    <recommendedName>
        <fullName evidence="2">Retrotransposon Copia-like N-terminal domain-containing protein</fullName>
    </recommendedName>
</protein>
<organism evidence="3 4">
    <name type="scientific">Lithospermum erythrorhizon</name>
    <name type="common">Purple gromwell</name>
    <name type="synonym">Lithospermum officinale var. erythrorhizon</name>
    <dbReference type="NCBI Taxonomy" id="34254"/>
    <lineage>
        <taxon>Eukaryota</taxon>
        <taxon>Viridiplantae</taxon>
        <taxon>Streptophyta</taxon>
        <taxon>Embryophyta</taxon>
        <taxon>Tracheophyta</taxon>
        <taxon>Spermatophyta</taxon>
        <taxon>Magnoliopsida</taxon>
        <taxon>eudicotyledons</taxon>
        <taxon>Gunneridae</taxon>
        <taxon>Pentapetalae</taxon>
        <taxon>asterids</taxon>
        <taxon>lamiids</taxon>
        <taxon>Boraginales</taxon>
        <taxon>Boraginaceae</taxon>
        <taxon>Boraginoideae</taxon>
        <taxon>Lithospermeae</taxon>
        <taxon>Lithospermum</taxon>
    </lineage>
</organism>
<sequence>MSNPQEPENCSTNNTTSQQTQPTETPTPPPPNNPSLNLPNLSSTINVKNSISIELTYTNYLNWKKVFTIFLGSQKLFPFVDGSFPPPDSSHPEYYSWVQYDELVHSWINAMLSYPVLEPS</sequence>
<gene>
    <name evidence="3" type="ORF">LIER_43672</name>
</gene>
<evidence type="ECO:0000313" key="4">
    <source>
        <dbReference type="Proteomes" id="UP001454036"/>
    </source>
</evidence>
<reference evidence="3 4" key="1">
    <citation type="submission" date="2024-01" db="EMBL/GenBank/DDBJ databases">
        <title>The complete chloroplast genome sequence of Lithospermum erythrorhizon: insights into the phylogenetic relationship among Boraginaceae species and the maternal lineages of purple gromwells.</title>
        <authorList>
            <person name="Okada T."/>
            <person name="Watanabe K."/>
        </authorList>
    </citation>
    <scope>NUCLEOTIDE SEQUENCE [LARGE SCALE GENOMIC DNA]</scope>
</reference>
<name>A0AAV3QLL5_LITER</name>
<feature type="compositionally biased region" description="Polar residues" evidence="1">
    <location>
        <begin position="1"/>
        <end position="10"/>
    </location>
</feature>
<accession>A0AAV3QLL5</accession>
<keyword evidence="4" id="KW-1185">Reference proteome</keyword>
<feature type="compositionally biased region" description="Low complexity" evidence="1">
    <location>
        <begin position="11"/>
        <end position="24"/>
    </location>
</feature>
<comment type="caution">
    <text evidence="3">The sequence shown here is derived from an EMBL/GenBank/DDBJ whole genome shotgun (WGS) entry which is preliminary data.</text>
</comment>
<proteinExistence type="predicted"/>
<dbReference type="EMBL" id="BAABME010037414">
    <property type="protein sequence ID" value="GAA0164146.1"/>
    <property type="molecule type" value="Genomic_DNA"/>
</dbReference>
<feature type="domain" description="Retrotransposon Copia-like N-terminal" evidence="2">
    <location>
        <begin position="50"/>
        <end position="87"/>
    </location>
</feature>
<evidence type="ECO:0000313" key="3">
    <source>
        <dbReference type="EMBL" id="GAA0164146.1"/>
    </source>
</evidence>
<evidence type="ECO:0000256" key="1">
    <source>
        <dbReference type="SAM" id="MobiDB-lite"/>
    </source>
</evidence>
<feature type="region of interest" description="Disordered" evidence="1">
    <location>
        <begin position="1"/>
        <end position="41"/>
    </location>
</feature>
<evidence type="ECO:0000259" key="2">
    <source>
        <dbReference type="Pfam" id="PF14244"/>
    </source>
</evidence>
<dbReference type="InterPro" id="IPR029472">
    <property type="entry name" value="Copia-like_N"/>
</dbReference>
<dbReference type="Proteomes" id="UP001454036">
    <property type="component" value="Unassembled WGS sequence"/>
</dbReference>
<dbReference type="AlphaFoldDB" id="A0AAV3QLL5"/>
<dbReference type="Pfam" id="PF14244">
    <property type="entry name" value="Retrotran_gag_3"/>
    <property type="match status" value="1"/>
</dbReference>